<dbReference type="PANTHER" id="PTHR37694">
    <property type="entry name" value="SLR8022 PROTEIN"/>
    <property type="match status" value="1"/>
</dbReference>
<keyword evidence="2" id="KW-1185">Reference proteome</keyword>
<sequence>MEPLSLTLTAEQQIAKATSESSGRSVLPLKSDATKDLRQLVVALRAGSALSEHENPGEAVVQSITGHVTLSAGDESWELFPGNLIAIPQMRHELRAVTDSAVLLTLINR</sequence>
<name>A0A2T0ZFU0_9ACTN</name>
<dbReference type="InterPro" id="IPR011051">
    <property type="entry name" value="RmlC_Cupin_sf"/>
</dbReference>
<dbReference type="AlphaFoldDB" id="A0A2T0ZFU0"/>
<dbReference type="RefSeq" id="WP_106350750.1">
    <property type="nucleotide sequence ID" value="NZ_PVUE01000022.1"/>
</dbReference>
<dbReference type="Proteomes" id="UP000237752">
    <property type="component" value="Unassembled WGS sequence"/>
</dbReference>
<evidence type="ECO:0000313" key="2">
    <source>
        <dbReference type="Proteomes" id="UP000237752"/>
    </source>
</evidence>
<dbReference type="PANTHER" id="PTHR37694:SF1">
    <property type="entry name" value="SLR8022 PROTEIN"/>
    <property type="match status" value="1"/>
</dbReference>
<keyword evidence="1" id="KW-0223">Dioxygenase</keyword>
<dbReference type="CDD" id="cd02230">
    <property type="entry name" value="cupin_HP0902-like"/>
    <property type="match status" value="1"/>
</dbReference>
<accession>A0A2T0ZFU0</accession>
<dbReference type="InterPro" id="IPR014710">
    <property type="entry name" value="RmlC-like_jellyroll"/>
</dbReference>
<dbReference type="SUPFAM" id="SSF51182">
    <property type="entry name" value="RmlC-like cupins"/>
    <property type="match status" value="1"/>
</dbReference>
<evidence type="ECO:0000313" key="1">
    <source>
        <dbReference type="EMBL" id="PRZ35222.1"/>
    </source>
</evidence>
<organism evidence="1 2">
    <name type="scientific">Antricoccus suffuscus</name>
    <dbReference type="NCBI Taxonomy" id="1629062"/>
    <lineage>
        <taxon>Bacteria</taxon>
        <taxon>Bacillati</taxon>
        <taxon>Actinomycetota</taxon>
        <taxon>Actinomycetes</taxon>
        <taxon>Geodermatophilales</taxon>
        <taxon>Antricoccaceae</taxon>
        <taxon>Antricoccus</taxon>
    </lineage>
</organism>
<comment type="caution">
    <text evidence="1">The sequence shown here is derived from an EMBL/GenBank/DDBJ whole genome shotgun (WGS) entry which is preliminary data.</text>
</comment>
<keyword evidence="1" id="KW-0560">Oxidoreductase</keyword>
<reference evidence="1 2" key="1">
    <citation type="submission" date="2018-03" db="EMBL/GenBank/DDBJ databases">
        <title>Genomic Encyclopedia of Archaeal and Bacterial Type Strains, Phase II (KMG-II): from individual species to whole genera.</title>
        <authorList>
            <person name="Goeker M."/>
        </authorList>
    </citation>
    <scope>NUCLEOTIDE SEQUENCE [LARGE SCALE GENOMIC DNA]</scope>
    <source>
        <strain evidence="1 2">DSM 100065</strain>
    </source>
</reference>
<protein>
    <submittedName>
        <fullName evidence="1">Quercetin dioxygenase-like cupin family protein</fullName>
    </submittedName>
</protein>
<dbReference type="Gene3D" id="2.60.120.10">
    <property type="entry name" value="Jelly Rolls"/>
    <property type="match status" value="1"/>
</dbReference>
<dbReference type="EMBL" id="PVUE01000022">
    <property type="protein sequence ID" value="PRZ35222.1"/>
    <property type="molecule type" value="Genomic_DNA"/>
</dbReference>
<proteinExistence type="predicted"/>
<gene>
    <name evidence="1" type="ORF">CLV47_12242</name>
</gene>
<dbReference type="OrthoDB" id="5190473at2"/>
<dbReference type="GO" id="GO:0051213">
    <property type="term" value="F:dioxygenase activity"/>
    <property type="evidence" value="ECO:0007669"/>
    <property type="project" value="UniProtKB-KW"/>
</dbReference>